<comment type="caution">
    <text evidence="1">The sequence shown here is derived from an EMBL/GenBank/DDBJ whole genome shotgun (WGS) entry which is preliminary data.</text>
</comment>
<proteinExistence type="predicted"/>
<organism evidence="1">
    <name type="scientific">Ophidiomyces ophidiicola</name>
    <dbReference type="NCBI Taxonomy" id="1387563"/>
    <lineage>
        <taxon>Eukaryota</taxon>
        <taxon>Fungi</taxon>
        <taxon>Dikarya</taxon>
        <taxon>Ascomycota</taxon>
        <taxon>Pezizomycotina</taxon>
        <taxon>Eurotiomycetes</taxon>
        <taxon>Eurotiomycetidae</taxon>
        <taxon>Onygenales</taxon>
        <taxon>Onygenaceae</taxon>
        <taxon>Ophidiomyces</taxon>
    </lineage>
</organism>
<name>A0ACB8UXA3_9EURO</name>
<gene>
    <name evidence="1" type="ORF">LOY88_003442</name>
</gene>
<sequence>MALWPFGRRKNRARKRGEGASSSSSGQIAGSLFRPGKSETSIPNGDTSASANKTVRRDSKRRKNGRDESVLGNEDSCLPPHQILTPSRLPLMELDTTSAVRSPGFNRSAPVESLPPRAFSMSKSQLGSNMSQSSLLRGITDVPTLRNKRSSAEPGLIRRKSSKRKRQDSAREQEIRNMSSSNWDLPSSKTYAKPGGVSSTYIRPRSMSPDSFAYKLNAFDALTPRPLLRYTEHSRYWTVSEPPSSLSKGKGKAFRLQQLDGKNKINELADDMDAGTLRELMDRDRRRREARRSAEQGLLLRKDPASPRRTAIEPTEPAQPDLNTIYHSSIHRKADNVDSSKTLNRSLSWLKDASKESLSTGGKILDPIVAKRTPQDAELIADDEKSFVNISVSDAANCMPDTLCQHAGQDMSPRQRSISSNAGRIGRSLSSLFRRGSRFTRGPRSPPSEGPSFSVPSRESFSKISHTEAIGRPPSLPKKSSLRFDGQSTRSKFTEHFDDLVSPDNIRSTSAIDIYPTSNRMSVCTGRGTMTTAATTEAQECFRASGANSPDTRPNSMFLAQSLASIDSEGSWLSGKPSRRLSQIRPTQYRVNTESKEKLDDPVDSPEVWTPSEEPFKRLGVPAEEEEDVEIIEKDAVIPECGEATTWHGSLEKRVRLVSPGTRAKSKEGLFTEFLETASDLQEPESETPFEMEGDTEVQRATSVDFGKCHARRISAGSAKLLDIPSRSVSDRRISTGTMSSGVLPSAPA</sequence>
<evidence type="ECO:0000313" key="1">
    <source>
        <dbReference type="EMBL" id="KAI2386721.1"/>
    </source>
</evidence>
<reference evidence="1" key="1">
    <citation type="journal article" date="2022" name="bioRxiv">
        <title>Population genetic analysis of Ophidiomyces ophidiicola, the causative agent of snake fungal disease, indicates recent introductions to the USA.</title>
        <authorList>
            <person name="Ladner J.T."/>
            <person name="Palmer J.M."/>
            <person name="Ettinger C.L."/>
            <person name="Stajich J.E."/>
            <person name="Farrell T.M."/>
            <person name="Glorioso B.M."/>
            <person name="Lawson B."/>
            <person name="Price S.J."/>
            <person name="Stengle A.G."/>
            <person name="Grear D.A."/>
            <person name="Lorch J.M."/>
        </authorList>
    </citation>
    <scope>NUCLEOTIDE SEQUENCE</scope>
    <source>
        <strain evidence="1">NWHC 24266-5</strain>
    </source>
</reference>
<dbReference type="EMBL" id="JALBCA010000045">
    <property type="protein sequence ID" value="KAI2386721.1"/>
    <property type="molecule type" value="Genomic_DNA"/>
</dbReference>
<accession>A0ACB8UXA3</accession>
<protein>
    <submittedName>
        <fullName evidence="1">Uncharacterized protein</fullName>
    </submittedName>
</protein>